<dbReference type="RefSeq" id="WP_153129571.1">
    <property type="nucleotide sequence ID" value="NZ_VZCW01000394.1"/>
</dbReference>
<accession>A0AA90UIM5</accession>
<dbReference type="PANTHER" id="PTHR30250">
    <property type="entry name" value="PST FAMILY PREDICTED COLANIC ACID TRANSPORTER"/>
    <property type="match status" value="1"/>
</dbReference>
<dbReference type="InterPro" id="IPR050833">
    <property type="entry name" value="Poly_Biosynth_Transport"/>
</dbReference>
<evidence type="ECO:0000313" key="7">
    <source>
        <dbReference type="EMBL" id="MQN14234.1"/>
    </source>
</evidence>
<feature type="transmembrane region" description="Helical" evidence="6">
    <location>
        <begin position="467"/>
        <end position="489"/>
    </location>
</feature>
<feature type="transmembrane region" description="Helical" evidence="6">
    <location>
        <begin position="189"/>
        <end position="207"/>
    </location>
</feature>
<dbReference type="GO" id="GO:0042910">
    <property type="term" value="F:xenobiotic transmembrane transporter activity"/>
    <property type="evidence" value="ECO:0007669"/>
    <property type="project" value="InterPro"/>
</dbReference>
<feature type="transmembrane region" description="Helical" evidence="6">
    <location>
        <begin position="438"/>
        <end position="461"/>
    </location>
</feature>
<feature type="transmembrane region" description="Helical" evidence="6">
    <location>
        <begin position="98"/>
        <end position="116"/>
    </location>
</feature>
<dbReference type="GO" id="GO:0015297">
    <property type="term" value="F:antiporter activity"/>
    <property type="evidence" value="ECO:0007669"/>
    <property type="project" value="InterPro"/>
</dbReference>
<feature type="transmembrane region" description="Helical" evidence="6">
    <location>
        <begin position="162"/>
        <end position="183"/>
    </location>
</feature>
<feature type="transmembrane region" description="Helical" evidence="6">
    <location>
        <begin position="380"/>
        <end position="399"/>
    </location>
</feature>
<feature type="transmembrane region" description="Helical" evidence="6">
    <location>
        <begin position="128"/>
        <end position="150"/>
    </location>
</feature>
<feature type="transmembrane region" description="Helical" evidence="6">
    <location>
        <begin position="20"/>
        <end position="41"/>
    </location>
</feature>
<organism evidence="7 8">
    <name type="scientific">Segatella copri</name>
    <dbReference type="NCBI Taxonomy" id="165179"/>
    <lineage>
        <taxon>Bacteria</taxon>
        <taxon>Pseudomonadati</taxon>
        <taxon>Bacteroidota</taxon>
        <taxon>Bacteroidia</taxon>
        <taxon>Bacteroidales</taxon>
        <taxon>Prevotellaceae</taxon>
        <taxon>Segatella</taxon>
    </lineage>
</organism>
<sequence>MSNQTSDNNKRIAKNTLMLYVRTIFVMVVSLFTSRIVLQALGVNNYGIYNVVGGVVGMFSVISGALTNSISRFITFEIGTGNKDNLTKIFSTSINIQLIIAIIVLVFGETIGFWFLNYKMNIPAGRLIAANWVLQCSLFSFLINLISIPYNAAIIAHERMSAFAYVTILEVSLKLIIVYMLYISPWDKLITYSLLLVCVSIIIRFTYSIYCNKHFDETKYRIVYDKVLVKNMISFAGWSFFTNAIYIFNTQGVNILINLFFGVGLNAARGVATQVEQAVLKFVNDFSTAVNPQITKMYAQGNLEEMNKLVCRGAKFSTLLLFLISLPIIIEADYILKLWLHNPPEYAVIFVQLTFVASIFNQIGNTGYTACMASGKIKIYVLWISTIGGLSFPLTYIAFKLGAPVTSTYIVFSIVYAIVDIVRLFLMRRMIGFPPLLFFKSVIIKCLFVMIPTIFIALLVKSFMGEGLVQLIIVSLTCIATSIFLMYIVGLDANERELVNTQICKIIKK</sequence>
<name>A0AA90UIM5_9BACT</name>
<evidence type="ECO:0000256" key="1">
    <source>
        <dbReference type="ARBA" id="ARBA00004651"/>
    </source>
</evidence>
<keyword evidence="5 6" id="KW-0472">Membrane</keyword>
<evidence type="ECO:0000256" key="5">
    <source>
        <dbReference type="ARBA" id="ARBA00023136"/>
    </source>
</evidence>
<comment type="subcellular location">
    <subcellularLocation>
        <location evidence="1">Cell membrane</location>
        <topology evidence="1">Multi-pass membrane protein</topology>
    </subcellularLocation>
</comment>
<evidence type="ECO:0000256" key="4">
    <source>
        <dbReference type="ARBA" id="ARBA00022989"/>
    </source>
</evidence>
<feature type="transmembrane region" description="Helical" evidence="6">
    <location>
        <begin position="346"/>
        <end position="368"/>
    </location>
</feature>
<keyword evidence="2" id="KW-1003">Cell membrane</keyword>
<keyword evidence="3 6" id="KW-0812">Transmembrane</keyword>
<dbReference type="GO" id="GO:0005886">
    <property type="term" value="C:plasma membrane"/>
    <property type="evidence" value="ECO:0007669"/>
    <property type="project" value="UniProtKB-SubCell"/>
</dbReference>
<feature type="transmembrane region" description="Helical" evidence="6">
    <location>
        <begin position="405"/>
        <end position="426"/>
    </location>
</feature>
<evidence type="ECO:0000313" key="8">
    <source>
        <dbReference type="Proteomes" id="UP000442105"/>
    </source>
</evidence>
<dbReference type="Proteomes" id="UP000442105">
    <property type="component" value="Unassembled WGS sequence"/>
</dbReference>
<comment type="caution">
    <text evidence="7">The sequence shown here is derived from an EMBL/GenBank/DDBJ whole genome shotgun (WGS) entry which is preliminary data.</text>
</comment>
<dbReference type="InterPro" id="IPR002528">
    <property type="entry name" value="MATE_fam"/>
</dbReference>
<reference evidence="8" key="1">
    <citation type="submission" date="2019-09" db="EMBL/GenBank/DDBJ databases">
        <title>Distinct polysaccharide growth profiles of human intestinal Prevotella copri isolates.</title>
        <authorList>
            <person name="Fehlner-Peach H."/>
            <person name="Magnabosco C."/>
            <person name="Raghavan V."/>
            <person name="Scher J.U."/>
            <person name="Tett A."/>
            <person name="Cox L.M."/>
            <person name="Gottsegen C."/>
            <person name="Watters A."/>
            <person name="Wiltshire- Gordon J.D."/>
            <person name="Segata N."/>
            <person name="Bonneau R."/>
            <person name="Littman D.R."/>
        </authorList>
    </citation>
    <scope>NUCLEOTIDE SEQUENCE [LARGE SCALE GENOMIC DNA]</scope>
    <source>
        <strain evidence="8">iAQ1179</strain>
    </source>
</reference>
<dbReference type="Pfam" id="PF01554">
    <property type="entry name" value="MatE"/>
    <property type="match status" value="1"/>
</dbReference>
<keyword evidence="4 6" id="KW-1133">Transmembrane helix</keyword>
<feature type="transmembrane region" description="Helical" evidence="6">
    <location>
        <begin position="47"/>
        <end position="66"/>
    </location>
</feature>
<protein>
    <submittedName>
        <fullName evidence="7">Lipopolysaccharide biosynthesis protein</fullName>
    </submittedName>
</protein>
<dbReference type="AlphaFoldDB" id="A0AA90UIM5"/>
<evidence type="ECO:0000256" key="6">
    <source>
        <dbReference type="SAM" id="Phobius"/>
    </source>
</evidence>
<proteinExistence type="predicted"/>
<evidence type="ECO:0000256" key="2">
    <source>
        <dbReference type="ARBA" id="ARBA00022475"/>
    </source>
</evidence>
<dbReference type="PANTHER" id="PTHR30250:SF26">
    <property type="entry name" value="PSMA PROTEIN"/>
    <property type="match status" value="1"/>
</dbReference>
<evidence type="ECO:0000256" key="3">
    <source>
        <dbReference type="ARBA" id="ARBA00022692"/>
    </source>
</evidence>
<dbReference type="EMBL" id="VZCW01000394">
    <property type="protein sequence ID" value="MQN14234.1"/>
    <property type="molecule type" value="Genomic_DNA"/>
</dbReference>
<feature type="transmembrane region" description="Helical" evidence="6">
    <location>
        <begin position="316"/>
        <end position="340"/>
    </location>
</feature>
<gene>
    <name evidence="7" type="ORF">F7D95_15890</name>
</gene>